<dbReference type="VEuPathDB" id="FungiDB:B1J91_E03762g"/>
<evidence type="ECO:0000256" key="8">
    <source>
        <dbReference type="ARBA" id="ARBA00038089"/>
    </source>
</evidence>
<evidence type="ECO:0000256" key="10">
    <source>
        <dbReference type="SAM" id="MobiDB-lite"/>
    </source>
</evidence>
<proteinExistence type="inferred from homology"/>
<feature type="compositionally biased region" description="Low complexity" evidence="10">
    <location>
        <begin position="316"/>
        <end position="337"/>
    </location>
</feature>
<dbReference type="GO" id="GO:0000978">
    <property type="term" value="F:RNA polymerase II cis-regulatory region sequence-specific DNA binding"/>
    <property type="evidence" value="ECO:0007669"/>
    <property type="project" value="UniProtKB-ARBA"/>
</dbReference>
<evidence type="ECO:0000256" key="9">
    <source>
        <dbReference type="PROSITE-ProRule" id="PRU00042"/>
    </source>
</evidence>
<feature type="domain" description="C2H2-type" evidence="11">
    <location>
        <begin position="80"/>
        <end position="110"/>
    </location>
</feature>
<dbReference type="Gene3D" id="3.30.160.60">
    <property type="entry name" value="Classic Zinc Finger"/>
    <property type="match status" value="2"/>
</dbReference>
<dbReference type="GO" id="GO:0000981">
    <property type="term" value="F:DNA-binding transcription factor activity, RNA polymerase II-specific"/>
    <property type="evidence" value="ECO:0007669"/>
    <property type="project" value="UniProtKB-ARBA"/>
</dbReference>
<feature type="domain" description="C2H2-type" evidence="11">
    <location>
        <begin position="116"/>
        <end position="145"/>
    </location>
</feature>
<comment type="similarity">
    <text evidence="8">Belongs to the pacC/RIM101 family.</text>
</comment>
<evidence type="ECO:0000256" key="2">
    <source>
        <dbReference type="ARBA" id="ARBA00022491"/>
    </source>
</evidence>
<dbReference type="PANTHER" id="PTHR47257:SF1">
    <property type="entry name" value="PH-RESPONSE TRANSCRIPTION FACTOR PACC_RIM101"/>
    <property type="match status" value="1"/>
</dbReference>
<dbReference type="VEuPathDB" id="FungiDB:CAGL0E03762g"/>
<gene>
    <name evidence="12" type="ORF">AO440_000977</name>
</gene>
<evidence type="ECO:0000256" key="1">
    <source>
        <dbReference type="ARBA" id="ARBA00004123"/>
    </source>
</evidence>
<reference evidence="12 13" key="1">
    <citation type="submission" date="2015-10" db="EMBL/GenBank/DDBJ databases">
        <title>Draft genomes sequences of Candida glabrata isolates 1A, 1B, 2A, 2B, 3A and 3B.</title>
        <authorList>
            <person name="Haavelsrud O.E."/>
            <person name="Gaustad P."/>
        </authorList>
    </citation>
    <scope>NUCLEOTIDE SEQUENCE [LARGE SCALE GENOMIC DNA]</scope>
    <source>
        <strain evidence="12">910700640</strain>
    </source>
</reference>
<evidence type="ECO:0000256" key="3">
    <source>
        <dbReference type="ARBA" id="ARBA00022723"/>
    </source>
</evidence>
<evidence type="ECO:0000256" key="6">
    <source>
        <dbReference type="ARBA" id="ARBA00022833"/>
    </source>
</evidence>
<dbReference type="InterPro" id="IPR036236">
    <property type="entry name" value="Znf_C2H2_sf"/>
</dbReference>
<evidence type="ECO:0000259" key="11">
    <source>
        <dbReference type="PROSITE" id="PS50157"/>
    </source>
</evidence>
<dbReference type="Proteomes" id="UP000054886">
    <property type="component" value="Unassembled WGS sequence"/>
</dbReference>
<name>A0A0W0D348_CANGB</name>
<evidence type="ECO:0000313" key="12">
    <source>
        <dbReference type="EMBL" id="KTA97806.1"/>
    </source>
</evidence>
<dbReference type="InterPro" id="IPR050806">
    <property type="entry name" value="pacC/RIM101"/>
</dbReference>
<dbReference type="PANTHER" id="PTHR47257">
    <property type="entry name" value="PH-RESPONSE TRANSCRIPTION FACTOR PACC/RIM101"/>
    <property type="match status" value="1"/>
</dbReference>
<dbReference type="SUPFAM" id="SSF57667">
    <property type="entry name" value="beta-beta-alpha zinc fingers"/>
    <property type="match status" value="1"/>
</dbReference>
<dbReference type="PROSITE" id="PS00028">
    <property type="entry name" value="ZINC_FINGER_C2H2_1"/>
    <property type="match status" value="2"/>
</dbReference>
<feature type="compositionally biased region" description="Polar residues" evidence="10">
    <location>
        <begin position="26"/>
        <end position="38"/>
    </location>
</feature>
<dbReference type="SMART" id="SM00355">
    <property type="entry name" value="ZnF_C2H2"/>
    <property type="match status" value="3"/>
</dbReference>
<feature type="region of interest" description="Disordered" evidence="10">
    <location>
        <begin position="312"/>
        <end position="349"/>
    </location>
</feature>
<protein>
    <submittedName>
        <fullName evidence="12">pH-response transcription factor pacC/RIM101</fullName>
    </submittedName>
</protein>
<dbReference type="InterPro" id="IPR013087">
    <property type="entry name" value="Znf_C2H2_type"/>
</dbReference>
<dbReference type="FunFam" id="3.30.160.60:FF:000072">
    <property type="entry name" value="zinc finger protein 143 isoform X1"/>
    <property type="match status" value="1"/>
</dbReference>
<keyword evidence="6" id="KW-0862">Zinc</keyword>
<evidence type="ECO:0000256" key="5">
    <source>
        <dbReference type="ARBA" id="ARBA00022771"/>
    </source>
</evidence>
<dbReference type="VEuPathDB" id="FungiDB:GVI51_E03487"/>
<dbReference type="GO" id="GO:0045944">
    <property type="term" value="P:positive regulation of transcription by RNA polymerase II"/>
    <property type="evidence" value="ECO:0007669"/>
    <property type="project" value="TreeGrafter"/>
</dbReference>
<dbReference type="AlphaFoldDB" id="A0A0W0D348"/>
<dbReference type="PROSITE" id="PS50157">
    <property type="entry name" value="ZINC_FINGER_C2H2_2"/>
    <property type="match status" value="3"/>
</dbReference>
<evidence type="ECO:0000313" key="13">
    <source>
        <dbReference type="Proteomes" id="UP000054886"/>
    </source>
</evidence>
<dbReference type="VEuPathDB" id="FungiDB:GWK60_E03465"/>
<comment type="caution">
    <text evidence="12">The sequence shown here is derived from an EMBL/GenBank/DDBJ whole genome shotgun (WGS) entry which is preliminary data.</text>
</comment>
<keyword evidence="3" id="KW-0479">Metal-binding</keyword>
<organism evidence="12 13">
    <name type="scientific">Candida glabrata</name>
    <name type="common">Yeast</name>
    <name type="synonym">Torulopsis glabrata</name>
    <dbReference type="NCBI Taxonomy" id="5478"/>
    <lineage>
        <taxon>Eukaryota</taxon>
        <taxon>Fungi</taxon>
        <taxon>Dikarya</taxon>
        <taxon>Ascomycota</taxon>
        <taxon>Saccharomycotina</taxon>
        <taxon>Saccharomycetes</taxon>
        <taxon>Saccharomycetales</taxon>
        <taxon>Saccharomycetaceae</taxon>
        <taxon>Nakaseomyces</taxon>
    </lineage>
</organism>
<feature type="domain" description="C2H2-type" evidence="11">
    <location>
        <begin position="146"/>
        <end position="173"/>
    </location>
</feature>
<dbReference type="GO" id="GO:0005634">
    <property type="term" value="C:nucleus"/>
    <property type="evidence" value="ECO:0007669"/>
    <property type="project" value="UniProtKB-SubCell"/>
</dbReference>
<feature type="compositionally biased region" description="Polar residues" evidence="10">
    <location>
        <begin position="1"/>
        <end position="12"/>
    </location>
</feature>
<comment type="subcellular location">
    <subcellularLocation>
        <location evidence="1">Nucleus</location>
    </subcellularLocation>
</comment>
<dbReference type="EMBL" id="LLZZ01000156">
    <property type="protein sequence ID" value="KTA97806.1"/>
    <property type="molecule type" value="Genomic_DNA"/>
</dbReference>
<dbReference type="GO" id="GO:0008270">
    <property type="term" value="F:zinc ion binding"/>
    <property type="evidence" value="ECO:0007669"/>
    <property type="project" value="UniProtKB-KW"/>
</dbReference>
<feature type="compositionally biased region" description="Basic and acidic residues" evidence="10">
    <location>
        <begin position="41"/>
        <end position="73"/>
    </location>
</feature>
<sequence>MHTMLKNGQQTPVLLGSKIEPRDSTSIKSLVNEPNTPTDMYHPKIKTEYDMTIKKESPTSTEPLKETTKDTSKDTPKETLICKWSHCYREFQQAELLYHHLCQEHVGRKSQKNLQLKCQWDNCTSKTEKRDHMTSHLRVHVPLKPFACSTCSKRFKRPQDLKKHLKIHLSDLGIDAPKKKRGPKVGSKRVNSKSFHKVSYDQVPAIGSASQPRFNHYAPMQASQPVSYEHWVQMEMPHYTPVYSPALAERVQAISAPTLYVQGFENREPVVAATQFFTRLSTNMAYQVPNIQNQHLYVPNYVGRPDNLYLHSTAHSSDNSVKTSSSSSPIETSVPTTHHTDNKRSPLPAIHYVPQSNIPLVHSHVQPHYSANEVRPLPSLSSISMVTPKYVIDQNLPKYNRTYDTFSTNQKSCADEEEEIYDSDVSDDEISDMMNKVNLSDKNANEEEYDSDEEDFIATFKRVNILKDYAICTLLEEEYDTEDEPEPVLQPDVTESKSFDAHLMTFPEILI</sequence>
<evidence type="ECO:0000256" key="4">
    <source>
        <dbReference type="ARBA" id="ARBA00022737"/>
    </source>
</evidence>
<keyword evidence="4" id="KW-0677">Repeat</keyword>
<feature type="region of interest" description="Disordered" evidence="10">
    <location>
        <begin position="1"/>
        <end position="73"/>
    </location>
</feature>
<accession>A0A0W0D348</accession>
<keyword evidence="5 9" id="KW-0863">Zinc-finger</keyword>
<keyword evidence="2" id="KW-0678">Repressor</keyword>
<keyword evidence="7" id="KW-0539">Nucleus</keyword>
<evidence type="ECO:0000256" key="7">
    <source>
        <dbReference type="ARBA" id="ARBA00023242"/>
    </source>
</evidence>